<gene>
    <name evidence="1" type="ORF">BKA14_003993</name>
</gene>
<evidence type="ECO:0000313" key="1">
    <source>
        <dbReference type="EMBL" id="MBB4693845.1"/>
    </source>
</evidence>
<accession>A0A7W7CUS7</accession>
<evidence type="ECO:0000313" key="2">
    <source>
        <dbReference type="Proteomes" id="UP000542742"/>
    </source>
</evidence>
<dbReference type="RefSeq" id="WP_184952417.1">
    <property type="nucleotide sequence ID" value="NZ_BOMC01000053.1"/>
</dbReference>
<reference evidence="1 2" key="1">
    <citation type="submission" date="2020-08" db="EMBL/GenBank/DDBJ databases">
        <title>Sequencing the genomes of 1000 actinobacteria strains.</title>
        <authorList>
            <person name="Klenk H.-P."/>
        </authorList>
    </citation>
    <scope>NUCLEOTIDE SEQUENCE [LARGE SCALE GENOMIC DNA]</scope>
    <source>
        <strain evidence="1 2">DSM 45518</strain>
    </source>
</reference>
<proteinExistence type="predicted"/>
<keyword evidence="2" id="KW-1185">Reference proteome</keyword>
<dbReference type="EMBL" id="JACHMF010000001">
    <property type="protein sequence ID" value="MBB4693845.1"/>
    <property type="molecule type" value="Genomic_DNA"/>
</dbReference>
<comment type="caution">
    <text evidence="1">The sequence shown here is derived from an EMBL/GenBank/DDBJ whole genome shotgun (WGS) entry which is preliminary data.</text>
</comment>
<dbReference type="AlphaFoldDB" id="A0A7W7CUS7"/>
<protein>
    <submittedName>
        <fullName evidence="1">Uncharacterized protein</fullName>
    </submittedName>
</protein>
<sequence>MDERITVTGANGRSVTVTRGQRYWKSGGEANIRAESADDIRYQDRRGDERRESVAFFVRKYDIEGYNSPFPFGS</sequence>
<organism evidence="1 2">
    <name type="scientific">Paractinoplanes abujensis</name>
    <dbReference type="NCBI Taxonomy" id="882441"/>
    <lineage>
        <taxon>Bacteria</taxon>
        <taxon>Bacillati</taxon>
        <taxon>Actinomycetota</taxon>
        <taxon>Actinomycetes</taxon>
        <taxon>Micromonosporales</taxon>
        <taxon>Micromonosporaceae</taxon>
        <taxon>Paractinoplanes</taxon>
    </lineage>
</organism>
<name>A0A7W7CUS7_9ACTN</name>
<dbReference type="Proteomes" id="UP000542742">
    <property type="component" value="Unassembled WGS sequence"/>
</dbReference>